<accession>A0A5N5W359</accession>
<dbReference type="InterPro" id="IPR009075">
    <property type="entry name" value="AcylCo_DH/oxidase_C"/>
</dbReference>
<comment type="caution">
    <text evidence="7">The sequence shown here is derived from an EMBL/GenBank/DDBJ whole genome shotgun (WGS) entry which is preliminary data.</text>
</comment>
<dbReference type="InterPro" id="IPR009100">
    <property type="entry name" value="AcylCoA_DH/oxidase_NM_dom_sf"/>
</dbReference>
<dbReference type="Pfam" id="PF02771">
    <property type="entry name" value="Acyl-CoA_dh_N"/>
    <property type="match status" value="1"/>
</dbReference>
<dbReference type="Pfam" id="PF00441">
    <property type="entry name" value="Acyl-CoA_dh_1"/>
    <property type="match status" value="1"/>
</dbReference>
<evidence type="ECO:0000256" key="4">
    <source>
        <dbReference type="ARBA" id="ARBA00022827"/>
    </source>
</evidence>
<evidence type="ECO:0000256" key="2">
    <source>
        <dbReference type="ARBA" id="ARBA00009347"/>
    </source>
</evidence>
<reference evidence="7 8" key="1">
    <citation type="journal article" date="2019" name="Microb. Cell Fact.">
        <title>Exploring novel herbicidin analogues by transcriptional regulator overexpression and MS/MS molecular networking.</title>
        <authorList>
            <person name="Shi Y."/>
            <person name="Gu R."/>
            <person name="Li Y."/>
            <person name="Wang X."/>
            <person name="Ren W."/>
            <person name="Li X."/>
            <person name="Wang L."/>
            <person name="Xie Y."/>
            <person name="Hong B."/>
        </authorList>
    </citation>
    <scope>NUCLEOTIDE SEQUENCE [LARGE SCALE GENOMIC DNA]</scope>
    <source>
        <strain evidence="7 8">US-43</strain>
    </source>
</reference>
<comment type="similarity">
    <text evidence="2">Belongs to the acyl-CoA dehydrogenase family.</text>
</comment>
<dbReference type="InterPro" id="IPR046373">
    <property type="entry name" value="Acyl-CoA_Oxase/DH_mid-dom_sf"/>
</dbReference>
<evidence type="ECO:0000256" key="3">
    <source>
        <dbReference type="ARBA" id="ARBA00022630"/>
    </source>
</evidence>
<evidence type="ECO:0000259" key="5">
    <source>
        <dbReference type="Pfam" id="PF00441"/>
    </source>
</evidence>
<dbReference type="PANTHER" id="PTHR43884:SF12">
    <property type="entry name" value="ISOVALERYL-COA DEHYDROGENASE, MITOCHONDRIAL-RELATED"/>
    <property type="match status" value="1"/>
</dbReference>
<protein>
    <submittedName>
        <fullName evidence="7">Acyl-CoA dehydrogenase</fullName>
    </submittedName>
</protein>
<dbReference type="InterPro" id="IPR036250">
    <property type="entry name" value="AcylCo_DH-like_C"/>
</dbReference>
<dbReference type="SUPFAM" id="SSF56645">
    <property type="entry name" value="Acyl-CoA dehydrogenase NM domain-like"/>
    <property type="match status" value="1"/>
</dbReference>
<dbReference type="RefSeq" id="WP_152264853.1">
    <property type="nucleotide sequence ID" value="NZ_JBFADJ010000003.1"/>
</dbReference>
<evidence type="ECO:0000256" key="1">
    <source>
        <dbReference type="ARBA" id="ARBA00001974"/>
    </source>
</evidence>
<organism evidence="7 8">
    <name type="scientific">Streptomyces mobaraensis</name>
    <name type="common">Streptoverticillium mobaraense</name>
    <dbReference type="NCBI Taxonomy" id="35621"/>
    <lineage>
        <taxon>Bacteria</taxon>
        <taxon>Bacillati</taxon>
        <taxon>Actinomycetota</taxon>
        <taxon>Actinomycetes</taxon>
        <taxon>Kitasatosporales</taxon>
        <taxon>Streptomycetaceae</taxon>
        <taxon>Streptomyces</taxon>
    </lineage>
</organism>
<sequence length="396" mass="41355">MTAPAAERVVLTERQALDAAVEAAKAAAEHAAATDRDAAFPAAGVAALREHGLLSAAIPKEYGGQGLDPLTLTRIGARLAGGCAATAMIWAMHQLQVACLARSAAASPAIAAALADIAGRQLLIASITSEVGVGGDMRRSVAAVEPAGDGTVRLTKKATTVSYGEHADGFLVTARSGPDAAPTDQVAVLVMAEHAELERTGDWNPLGMRGTCSPPFTMSATVPAGMVLPEPFGETATRCMVPLSHLLWSGVWTGVAADAVRRAVAYSKVRMRAQLKAGRTADDPRLGRAYAGLRVLQDTVRRFADDYAVWDAAQDADTTAMTVRANALKTGVSVDAVRVVEQALEICGMAGYSESGPYSVARHLRDLYSARLMIANGRLELANSELLLLTGDLIQE</sequence>
<dbReference type="InterPro" id="IPR037069">
    <property type="entry name" value="AcylCoA_DH/ox_N_sf"/>
</dbReference>
<dbReference type="Proteomes" id="UP000327000">
    <property type="component" value="Unassembled WGS sequence"/>
</dbReference>
<evidence type="ECO:0000313" key="7">
    <source>
        <dbReference type="EMBL" id="KAB7837205.1"/>
    </source>
</evidence>
<proteinExistence type="inferred from homology"/>
<dbReference type="Gene3D" id="1.10.540.10">
    <property type="entry name" value="Acyl-CoA dehydrogenase/oxidase, N-terminal domain"/>
    <property type="match status" value="1"/>
</dbReference>
<feature type="domain" description="Acyl-CoA dehydrogenase/oxidase C-terminal" evidence="5">
    <location>
        <begin position="250"/>
        <end position="371"/>
    </location>
</feature>
<comment type="cofactor">
    <cofactor evidence="1">
        <name>FAD</name>
        <dbReference type="ChEBI" id="CHEBI:57692"/>
    </cofactor>
</comment>
<dbReference type="GO" id="GO:0050660">
    <property type="term" value="F:flavin adenine dinucleotide binding"/>
    <property type="evidence" value="ECO:0007669"/>
    <property type="project" value="InterPro"/>
</dbReference>
<dbReference type="OrthoDB" id="2986495at2"/>
<dbReference type="PIRSF" id="PIRSF016578">
    <property type="entry name" value="HsaA"/>
    <property type="match status" value="1"/>
</dbReference>
<dbReference type="PANTHER" id="PTHR43884">
    <property type="entry name" value="ACYL-COA DEHYDROGENASE"/>
    <property type="match status" value="1"/>
</dbReference>
<gene>
    <name evidence="7" type="ORF">FRZ00_23470</name>
</gene>
<feature type="domain" description="Acyl-CoA dehydrogenase/oxidase N-terminal" evidence="6">
    <location>
        <begin position="21"/>
        <end position="100"/>
    </location>
</feature>
<dbReference type="AlphaFoldDB" id="A0A5N5W359"/>
<dbReference type="Gene3D" id="2.40.110.10">
    <property type="entry name" value="Butyryl-CoA Dehydrogenase, subunit A, domain 2"/>
    <property type="match status" value="1"/>
</dbReference>
<dbReference type="EMBL" id="VOKX01000097">
    <property type="protein sequence ID" value="KAB7837205.1"/>
    <property type="molecule type" value="Genomic_DNA"/>
</dbReference>
<evidence type="ECO:0000313" key="8">
    <source>
        <dbReference type="Proteomes" id="UP000327000"/>
    </source>
</evidence>
<keyword evidence="3" id="KW-0285">Flavoprotein</keyword>
<dbReference type="SUPFAM" id="SSF47203">
    <property type="entry name" value="Acyl-CoA dehydrogenase C-terminal domain-like"/>
    <property type="match status" value="1"/>
</dbReference>
<keyword evidence="8" id="KW-1185">Reference proteome</keyword>
<evidence type="ECO:0000259" key="6">
    <source>
        <dbReference type="Pfam" id="PF02771"/>
    </source>
</evidence>
<dbReference type="GO" id="GO:0003995">
    <property type="term" value="F:acyl-CoA dehydrogenase activity"/>
    <property type="evidence" value="ECO:0007669"/>
    <property type="project" value="TreeGrafter"/>
</dbReference>
<name>A0A5N5W359_STRMB</name>
<dbReference type="InterPro" id="IPR013786">
    <property type="entry name" value="AcylCoA_DH/ox_N"/>
</dbReference>
<dbReference type="Gene3D" id="1.20.140.10">
    <property type="entry name" value="Butyryl-CoA Dehydrogenase, subunit A, domain 3"/>
    <property type="match status" value="1"/>
</dbReference>
<keyword evidence="4" id="KW-0274">FAD</keyword>